<reference evidence="2" key="1">
    <citation type="journal article" date="2023" name="bioRxiv">
        <title>Improved chromosome-level genome assembly for marigold (Tagetes erecta).</title>
        <authorList>
            <person name="Jiang F."/>
            <person name="Yuan L."/>
            <person name="Wang S."/>
            <person name="Wang H."/>
            <person name="Xu D."/>
            <person name="Wang A."/>
            <person name="Fan W."/>
        </authorList>
    </citation>
    <scope>NUCLEOTIDE SEQUENCE</scope>
    <source>
        <strain evidence="2">WSJ</strain>
        <tissue evidence="2">Leaf</tissue>
    </source>
</reference>
<accession>A0AAD8P8I2</accession>
<comment type="caution">
    <text evidence="2">The sequence shown here is derived from an EMBL/GenBank/DDBJ whole genome shotgun (WGS) entry which is preliminary data.</text>
</comment>
<dbReference type="EMBL" id="JAUHHV010000001">
    <property type="protein sequence ID" value="KAK1436279.1"/>
    <property type="molecule type" value="Genomic_DNA"/>
</dbReference>
<organism evidence="2 3">
    <name type="scientific">Tagetes erecta</name>
    <name type="common">African marigold</name>
    <dbReference type="NCBI Taxonomy" id="13708"/>
    <lineage>
        <taxon>Eukaryota</taxon>
        <taxon>Viridiplantae</taxon>
        <taxon>Streptophyta</taxon>
        <taxon>Embryophyta</taxon>
        <taxon>Tracheophyta</taxon>
        <taxon>Spermatophyta</taxon>
        <taxon>Magnoliopsida</taxon>
        <taxon>eudicotyledons</taxon>
        <taxon>Gunneridae</taxon>
        <taxon>Pentapetalae</taxon>
        <taxon>asterids</taxon>
        <taxon>campanulids</taxon>
        <taxon>Asterales</taxon>
        <taxon>Asteraceae</taxon>
        <taxon>Asteroideae</taxon>
        <taxon>Heliantheae alliance</taxon>
        <taxon>Tageteae</taxon>
        <taxon>Tagetes</taxon>
    </lineage>
</organism>
<name>A0AAD8P8I2_TARER</name>
<evidence type="ECO:0000313" key="2">
    <source>
        <dbReference type="EMBL" id="KAK1436279.1"/>
    </source>
</evidence>
<protein>
    <submittedName>
        <fullName evidence="2">Uncharacterized protein</fullName>
    </submittedName>
</protein>
<sequence>MASYTDNMTNWKPRKVSAKRDYPDAFVDHAVTQLLLKKQKLCDYEHLNTPAAKSEQQNDDFIPPETDSASSEAETRGSDCDIIPRIINNICNTCSDDEDGYNDADADADADADDDDAEVDEDICDYDVDGAEINKSGRDSEVRLYGVCMKEIKLYQKRDGLKIELSVDKLVEKNIKVDDDESLGIGSRRSQEGVNYKRDKTYEKLCSSGRRLVPAVRCFPPGCGPDAALLSDEDLRLNEHIHSTQYGREAIYK</sequence>
<dbReference type="Proteomes" id="UP001229421">
    <property type="component" value="Unassembled WGS sequence"/>
</dbReference>
<gene>
    <name evidence="2" type="ORF">QVD17_02058</name>
</gene>
<evidence type="ECO:0000256" key="1">
    <source>
        <dbReference type="SAM" id="MobiDB-lite"/>
    </source>
</evidence>
<keyword evidence="3" id="KW-1185">Reference proteome</keyword>
<evidence type="ECO:0000313" key="3">
    <source>
        <dbReference type="Proteomes" id="UP001229421"/>
    </source>
</evidence>
<proteinExistence type="predicted"/>
<feature type="region of interest" description="Disordered" evidence="1">
    <location>
        <begin position="49"/>
        <end position="76"/>
    </location>
</feature>
<dbReference type="AlphaFoldDB" id="A0AAD8P8I2"/>